<dbReference type="GeneID" id="93471349"/>
<gene>
    <name evidence="1" type="ORF">GA0070562_4616</name>
</gene>
<dbReference type="RefSeq" id="WP_254663821.1">
    <property type="nucleotide sequence ID" value="NZ_FMCQ01000006.1"/>
</dbReference>
<proteinExistence type="predicted"/>
<organism evidence="1 2">
    <name type="scientific">Micromonospora tulbaghiae</name>
    <dbReference type="NCBI Taxonomy" id="479978"/>
    <lineage>
        <taxon>Bacteria</taxon>
        <taxon>Bacillati</taxon>
        <taxon>Actinomycetota</taxon>
        <taxon>Actinomycetes</taxon>
        <taxon>Micromonosporales</taxon>
        <taxon>Micromonosporaceae</taxon>
        <taxon>Micromonospora</taxon>
    </lineage>
</organism>
<dbReference type="InterPro" id="IPR016024">
    <property type="entry name" value="ARM-type_fold"/>
</dbReference>
<evidence type="ECO:0000313" key="1">
    <source>
        <dbReference type="EMBL" id="SCE96969.1"/>
    </source>
</evidence>
<dbReference type="SUPFAM" id="SSF48371">
    <property type="entry name" value="ARM repeat"/>
    <property type="match status" value="1"/>
</dbReference>
<dbReference type="EMBL" id="FMCQ01000006">
    <property type="protein sequence ID" value="SCE96969.1"/>
    <property type="molecule type" value="Genomic_DNA"/>
</dbReference>
<name>A0ABY0KQU3_9ACTN</name>
<comment type="caution">
    <text evidence="1">The sequence shown here is derived from an EMBL/GenBank/DDBJ whole genome shotgun (WGS) entry which is preliminary data.</text>
</comment>
<reference evidence="1 2" key="1">
    <citation type="submission" date="2016-06" db="EMBL/GenBank/DDBJ databases">
        <authorList>
            <person name="Varghese N."/>
            <person name="Submissions Spin"/>
        </authorList>
    </citation>
    <scope>NUCLEOTIDE SEQUENCE [LARGE SCALE GENOMIC DNA]</scope>
    <source>
        <strain evidence="1 2">DSM 45142</strain>
    </source>
</reference>
<evidence type="ECO:0000313" key="2">
    <source>
        <dbReference type="Proteomes" id="UP000199405"/>
    </source>
</evidence>
<dbReference type="Proteomes" id="UP000199405">
    <property type="component" value="Unassembled WGS sequence"/>
</dbReference>
<protein>
    <recommendedName>
        <fullName evidence="3">HEAT repeat-containing protein</fullName>
    </recommendedName>
</protein>
<accession>A0ABY0KQU3</accession>
<evidence type="ECO:0008006" key="3">
    <source>
        <dbReference type="Google" id="ProtNLM"/>
    </source>
</evidence>
<keyword evidence="2" id="KW-1185">Reference proteome</keyword>
<sequence length="1102" mass="118648">MRDSSARPHTGTMSAVLTATRDLLTALDPLPHRDRTRHLVAWARTAPERAQVCADLRRHGPYERRLALLAALATRDTAAVLAATFDPDPSIAATALSAAVRAGVTPSDLTDRPANARRCVYRALRRNPAPAVADALIIGVRERFGDHEAAALLPACGPETVRAWLPDLEHALNAERLMRSHSDIVLARTGERMAVAPPESRGRIWAEVAGAVLRGDPARALDLLDGYAPEESLPGPLVAYGRLAAYDARRVVRLLTSPARAAWLARTTLPRALLHRLAALPTGELVPLAARLREHDRALAALLRAVAPSRRAELYDGALADTDTTASLPGAQVMEVLPAAVRAREAARVLTLPSVREREEQVRFWSAYLPWPEASASASAALRSGDADERADGWRLLVAAARRSRDPRTVAQVVVRLGRLRNEQDPVRAAALTALATVAPLLTATSAGGLTGLTTDAVDARDTSATTTTALSRLAVDVLTHHVDVPELVEWALLTIDVVSSDATVPVLRRLDTVLRHGQEAVVFDRLRGRIEAGMARGRYGLLFAFTHALGRRAWRLPDLQDMLRRTIGPDTLPSVARTAAGLWLADPRTRSRRVAEVLDIDASAIAIGEVWAIVCTSRTDLLDRVLDRPPRGRFVENGKRWVPGPARHAQRWLPRHQERFVALQARVVADSGHRVWQRAAAIQAAAGAGPAGRELVLRHVDASEVPVAEAALGALVWTDRPDEAFPVLLGYADGDRARVALYAAGRAARYVPPARLAELLGGVLTGAAKVTSRKEAARLLARYAHVDVMAALGEAYADPGTHRDVRAAIVSAARQRLGSEAGWAVLRAAVHAGREERRAVLGAYPSGISQRHRRTYAALVVQACRADDREVRRAAFDALGEWWPWLTGVTDLVVDRLTDPDETTPGIGVANLLRAGGDAAFRAALTRLVERDAADDDPGGPAADRPARRRVELLAEGAALWSDSRPAAADRAGLVEAARWLAGRDTFLGTATGLLVDLGRLDDLDEVAALCAGRPVVAVRTAQRVGDRLLTTRRRPDPAALAGTVARLAGRGDLAGGLFAVALVAHGSEFGWKTPWRELLLGLRRHPDADVREAAYTLDMS</sequence>